<dbReference type="EMBL" id="RMBX01000002">
    <property type="protein sequence ID" value="RPD42407.1"/>
    <property type="molecule type" value="Genomic_DNA"/>
</dbReference>
<keyword evidence="2" id="KW-1185">Reference proteome</keyword>
<evidence type="ECO:0000313" key="1">
    <source>
        <dbReference type="EMBL" id="RPD42407.1"/>
    </source>
</evidence>
<accession>A0A3N4MKF7</accession>
<name>A0A3N4MKF7_9BACT</name>
<organism evidence="1 2">
    <name type="scientific">Chitinophaga barathri</name>
    <dbReference type="NCBI Taxonomy" id="1647451"/>
    <lineage>
        <taxon>Bacteria</taxon>
        <taxon>Pseudomonadati</taxon>
        <taxon>Bacteroidota</taxon>
        <taxon>Chitinophagia</taxon>
        <taxon>Chitinophagales</taxon>
        <taxon>Chitinophagaceae</taxon>
        <taxon>Chitinophaga</taxon>
    </lineage>
</organism>
<gene>
    <name evidence="1" type="ORF">EG028_04305</name>
</gene>
<reference evidence="2" key="1">
    <citation type="submission" date="2018-11" db="EMBL/GenBank/DDBJ databases">
        <title>Chitinophaga lutea sp.nov., isolate from arsenic contaminated soil.</title>
        <authorList>
            <person name="Zong Y."/>
        </authorList>
    </citation>
    <scope>NUCLEOTIDE SEQUENCE [LARGE SCALE GENOMIC DNA]</scope>
    <source>
        <strain evidence="2">YLT18</strain>
    </source>
</reference>
<protein>
    <submittedName>
        <fullName evidence="1">Uncharacterized protein</fullName>
    </submittedName>
</protein>
<sequence length="69" mass="7528">MPLCRSVRLSFCLKGTIKMAAGGGKYAFDTLLICSCYAFDMLQVPLIVFQLKTLRVLAPKANKASMSPV</sequence>
<dbReference type="Proteomes" id="UP000279089">
    <property type="component" value="Unassembled WGS sequence"/>
</dbReference>
<evidence type="ECO:0000313" key="2">
    <source>
        <dbReference type="Proteomes" id="UP000279089"/>
    </source>
</evidence>
<proteinExistence type="predicted"/>
<dbReference type="AlphaFoldDB" id="A0A3N4MKF7"/>
<comment type="caution">
    <text evidence="1">The sequence shown here is derived from an EMBL/GenBank/DDBJ whole genome shotgun (WGS) entry which is preliminary data.</text>
</comment>